<comment type="caution">
    <text evidence="1">The sequence shown here is derived from an EMBL/GenBank/DDBJ whole genome shotgun (WGS) entry which is preliminary data.</text>
</comment>
<dbReference type="AlphaFoldDB" id="A0A552X1M4"/>
<evidence type="ECO:0000313" key="2">
    <source>
        <dbReference type="Proteomes" id="UP000320359"/>
    </source>
</evidence>
<reference evidence="1 2" key="1">
    <citation type="submission" date="2019-07" db="EMBL/GenBank/DDBJ databases">
        <authorList>
            <person name="Yang M."/>
            <person name="Zhao D."/>
            <person name="Xiang H."/>
        </authorList>
    </citation>
    <scope>NUCLEOTIDE SEQUENCE [LARGE SCALE GENOMIC DNA]</scope>
    <source>
        <strain evidence="1 2">IM1326</strain>
    </source>
</reference>
<keyword evidence="2" id="KW-1185">Reference proteome</keyword>
<dbReference type="Proteomes" id="UP000320359">
    <property type="component" value="Unassembled WGS sequence"/>
</dbReference>
<proteinExistence type="predicted"/>
<dbReference type="OrthoDB" id="6400924at2"/>
<name>A0A552X1M4_9GAMM</name>
<dbReference type="EMBL" id="VJWL01000002">
    <property type="protein sequence ID" value="TRW48914.1"/>
    <property type="molecule type" value="Genomic_DNA"/>
</dbReference>
<protein>
    <submittedName>
        <fullName evidence="1">Uncharacterized protein</fullName>
    </submittedName>
</protein>
<evidence type="ECO:0000313" key="1">
    <source>
        <dbReference type="EMBL" id="TRW48914.1"/>
    </source>
</evidence>
<sequence>MSDKLFKVVFSLEYLQKHVDYWRKGEAAVGRPNSVTIDVATLQNFLATHPDAALMLKEAKNPRDIHDPLSATATDLIFTYLDEVLEAASSIFH</sequence>
<gene>
    <name evidence="1" type="ORF">FM042_07995</name>
</gene>
<accession>A0A552X1M4</accession>
<organism evidence="1 2">
    <name type="scientific">Aliidiomarina halalkaliphila</name>
    <dbReference type="NCBI Taxonomy" id="2593535"/>
    <lineage>
        <taxon>Bacteria</taxon>
        <taxon>Pseudomonadati</taxon>
        <taxon>Pseudomonadota</taxon>
        <taxon>Gammaproteobacteria</taxon>
        <taxon>Alteromonadales</taxon>
        <taxon>Idiomarinaceae</taxon>
        <taxon>Aliidiomarina</taxon>
    </lineage>
</organism>